<protein>
    <recommendedName>
        <fullName evidence="2">DUF1707 domain-containing protein</fullName>
    </recommendedName>
</protein>
<gene>
    <name evidence="3" type="ORF">LX13_000432</name>
</gene>
<name>A0ABT1H8N7_9NOCA</name>
<sequence>MSKFVTVGHMSDSPAPMSDDGSHLPAEPVNVDKRSRLRASDADRSLVHDILAAAMSQGHLSPTEYETRASSAVAASTFGELDALTDDLPVTDIARAGGPSPDQVVPGVATPGYSVSTGSGRTPVTTRVAVMSGTELTGTVPVGDGLQVVAVMGGAEIDLRRVEFTAPTLTVRAYAVMGGVEIVVPEDATVQINGIGVMGGFSHDAAGRGRPGAPTIIVSGVALMGGVEVARKPLSFQKK</sequence>
<comment type="caution">
    <text evidence="3">The sequence shown here is derived from an EMBL/GenBank/DDBJ whole genome shotgun (WGS) entry which is preliminary data.</text>
</comment>
<evidence type="ECO:0000313" key="4">
    <source>
        <dbReference type="Proteomes" id="UP001206895"/>
    </source>
</evidence>
<feature type="domain" description="DUF1707" evidence="2">
    <location>
        <begin position="37"/>
        <end position="89"/>
    </location>
</feature>
<feature type="region of interest" description="Disordered" evidence="1">
    <location>
        <begin position="1"/>
        <end position="30"/>
    </location>
</feature>
<evidence type="ECO:0000256" key="1">
    <source>
        <dbReference type="SAM" id="MobiDB-lite"/>
    </source>
</evidence>
<dbReference type="Proteomes" id="UP001206895">
    <property type="component" value="Unassembled WGS sequence"/>
</dbReference>
<evidence type="ECO:0000259" key="2">
    <source>
        <dbReference type="Pfam" id="PF08044"/>
    </source>
</evidence>
<organism evidence="3 4">
    <name type="scientific">Williamsia maris</name>
    <dbReference type="NCBI Taxonomy" id="72806"/>
    <lineage>
        <taxon>Bacteria</taxon>
        <taxon>Bacillati</taxon>
        <taxon>Actinomycetota</taxon>
        <taxon>Actinomycetes</taxon>
        <taxon>Mycobacteriales</taxon>
        <taxon>Nocardiaceae</taxon>
        <taxon>Williamsia</taxon>
    </lineage>
</organism>
<dbReference type="PANTHER" id="PTHR40763:SF4">
    <property type="entry name" value="DUF1707 DOMAIN-CONTAINING PROTEIN"/>
    <property type="match status" value="1"/>
</dbReference>
<dbReference type="PANTHER" id="PTHR40763">
    <property type="entry name" value="MEMBRANE PROTEIN-RELATED"/>
    <property type="match status" value="1"/>
</dbReference>
<dbReference type="Pfam" id="PF08044">
    <property type="entry name" value="DUF1707"/>
    <property type="match status" value="1"/>
</dbReference>
<evidence type="ECO:0000313" key="3">
    <source>
        <dbReference type="EMBL" id="MCP2174625.1"/>
    </source>
</evidence>
<dbReference type="InterPro" id="IPR012551">
    <property type="entry name" value="DUF1707_SHOCT-like"/>
</dbReference>
<keyword evidence="4" id="KW-1185">Reference proteome</keyword>
<accession>A0ABT1H8N7</accession>
<dbReference type="EMBL" id="JAMTCJ010000001">
    <property type="protein sequence ID" value="MCP2174625.1"/>
    <property type="molecule type" value="Genomic_DNA"/>
</dbReference>
<reference evidence="3 4" key="1">
    <citation type="submission" date="2022-06" db="EMBL/GenBank/DDBJ databases">
        <title>Genomic Encyclopedia of Archaeal and Bacterial Type Strains, Phase II (KMG-II): from individual species to whole genera.</title>
        <authorList>
            <person name="Goeker M."/>
        </authorList>
    </citation>
    <scope>NUCLEOTIDE SEQUENCE [LARGE SCALE GENOMIC DNA]</scope>
    <source>
        <strain evidence="3 4">DSM 44693</strain>
    </source>
</reference>
<proteinExistence type="predicted"/>